<dbReference type="EMBL" id="CP001700">
    <property type="protein sequence ID" value="ACU77064.1"/>
    <property type="molecule type" value="Genomic_DNA"/>
</dbReference>
<reference evidence="2 3" key="1">
    <citation type="journal article" date="2009" name="Stand. Genomic Sci.">
        <title>Complete genome sequence of Catenulispora acidiphila type strain (ID 139908).</title>
        <authorList>
            <person name="Copeland A."/>
            <person name="Lapidus A."/>
            <person name="Glavina Del Rio T."/>
            <person name="Nolan M."/>
            <person name="Lucas S."/>
            <person name="Chen F."/>
            <person name="Tice H."/>
            <person name="Cheng J.F."/>
            <person name="Bruce D."/>
            <person name="Goodwin L."/>
            <person name="Pitluck S."/>
            <person name="Mikhailova N."/>
            <person name="Pati A."/>
            <person name="Ivanova N."/>
            <person name="Mavromatis K."/>
            <person name="Chen A."/>
            <person name="Palaniappan K."/>
            <person name="Chain P."/>
            <person name="Land M."/>
            <person name="Hauser L."/>
            <person name="Chang Y.J."/>
            <person name="Jeffries C.D."/>
            <person name="Chertkov O."/>
            <person name="Brettin T."/>
            <person name="Detter J.C."/>
            <person name="Han C."/>
            <person name="Ali Z."/>
            <person name="Tindall B.J."/>
            <person name="Goker M."/>
            <person name="Bristow J."/>
            <person name="Eisen J.A."/>
            <person name="Markowitz V."/>
            <person name="Hugenholtz P."/>
            <person name="Kyrpides N.C."/>
            <person name="Klenk H.P."/>
        </authorList>
    </citation>
    <scope>NUCLEOTIDE SEQUENCE [LARGE SCALE GENOMIC DNA]</scope>
    <source>
        <strain evidence="3">DSM 44928 / JCM 14897 / NBRC 102108 / NRRL B-24433 / ID139908</strain>
    </source>
</reference>
<protein>
    <recommendedName>
        <fullName evidence="4">Peptidase MA-like domain-containing protein</fullName>
    </recommendedName>
</protein>
<dbReference type="STRING" id="479433.Caci_8241"/>
<name>C7QKG5_CATAD</name>
<dbReference type="Proteomes" id="UP000000851">
    <property type="component" value="Chromosome"/>
</dbReference>
<gene>
    <name evidence="2" type="ordered locus">Caci_8241</name>
</gene>
<dbReference type="Gene3D" id="1.10.390.10">
    <property type="entry name" value="Neutral Protease Domain 2"/>
    <property type="match status" value="1"/>
</dbReference>
<dbReference type="InParanoid" id="C7QKG5"/>
<evidence type="ECO:0000313" key="2">
    <source>
        <dbReference type="EMBL" id="ACU77064.1"/>
    </source>
</evidence>
<dbReference type="InterPro" id="IPR027268">
    <property type="entry name" value="Peptidase_M4/M1_CTD_sf"/>
</dbReference>
<proteinExistence type="predicted"/>
<evidence type="ECO:0000256" key="1">
    <source>
        <dbReference type="SAM" id="MobiDB-lite"/>
    </source>
</evidence>
<feature type="compositionally biased region" description="Low complexity" evidence="1">
    <location>
        <begin position="47"/>
        <end position="57"/>
    </location>
</feature>
<dbReference type="AlphaFoldDB" id="C7QKG5"/>
<dbReference type="eggNOG" id="COG0308">
    <property type="taxonomic scope" value="Bacteria"/>
</dbReference>
<sequence length="462" mass="48913" precursor="true">MARSGSSRAAWAVGGVAAMTVSLAVGGLAAAKVRPGHPAASGKALVAPHTASTSASQSPPPPSTATSTAPAVSISYDDLSALVSSYSAALGSKNRAGFVSVVDPGQPKLATSQGQLFDNLRKVPFTSAKYSLVMVDASDGGPQDATATATVAFDHQITGVDSVPVKENYKWTVQRHGATGPLKITAISGAASEHNYPAPWDAVAGLTVVTRPKVVIMADDTSASFAKSHADAMERDAEYDFAHWTGGTGIAPGFSIFLTADRSRYEGIYSQNRAESVGVTVPISAVGKNDGFYPSSRIAVDTTQYKNVDPADADIVFKHEMAHAMIGPFEDQSASSEQDHLWAIEGFAEWESQRMYSTSELLYDGATLHSYVKKHGVPTALPTDSQVYSSDSATSALGYFYAHMTIRYMADEYGPKKVDQFMLAVYKHATASTCVDDAMKSVLGTTTDQFTQAYAKWVRNSV</sequence>
<dbReference type="HOGENOM" id="CLU_527634_0_0_11"/>
<keyword evidence="3" id="KW-1185">Reference proteome</keyword>
<evidence type="ECO:0008006" key="4">
    <source>
        <dbReference type="Google" id="ProtNLM"/>
    </source>
</evidence>
<organism evidence="2 3">
    <name type="scientific">Catenulispora acidiphila (strain DSM 44928 / JCM 14897 / NBRC 102108 / NRRL B-24433 / ID139908)</name>
    <dbReference type="NCBI Taxonomy" id="479433"/>
    <lineage>
        <taxon>Bacteria</taxon>
        <taxon>Bacillati</taxon>
        <taxon>Actinomycetota</taxon>
        <taxon>Actinomycetes</taxon>
        <taxon>Catenulisporales</taxon>
        <taxon>Catenulisporaceae</taxon>
        <taxon>Catenulispora</taxon>
    </lineage>
</organism>
<accession>C7QKG5</accession>
<dbReference type="KEGG" id="cai:Caci_8241"/>
<feature type="region of interest" description="Disordered" evidence="1">
    <location>
        <begin position="39"/>
        <end position="69"/>
    </location>
</feature>
<evidence type="ECO:0000313" key="3">
    <source>
        <dbReference type="Proteomes" id="UP000000851"/>
    </source>
</evidence>